<evidence type="ECO:0000313" key="13">
    <source>
        <dbReference type="Proteomes" id="UP000218831"/>
    </source>
</evidence>
<comment type="caution">
    <text evidence="11">Lacks conserved residue(s) required for the propagation of feature annotation.</text>
</comment>
<keyword evidence="11" id="KW-0963">Cytoplasm</keyword>
<dbReference type="GO" id="GO:0005524">
    <property type="term" value="F:ATP binding"/>
    <property type="evidence" value="ECO:0007669"/>
    <property type="project" value="UniProtKB-UniRule"/>
</dbReference>
<dbReference type="InterPro" id="IPR000623">
    <property type="entry name" value="Shikimate_kinase/TSH1"/>
</dbReference>
<dbReference type="GO" id="GO:0004765">
    <property type="term" value="F:shikimate kinase activity"/>
    <property type="evidence" value="ECO:0007669"/>
    <property type="project" value="UniProtKB-UniRule"/>
</dbReference>
<feature type="binding site" evidence="11">
    <location>
        <position position="83"/>
    </location>
    <ligand>
        <name>substrate</name>
    </ligand>
</feature>
<evidence type="ECO:0000256" key="7">
    <source>
        <dbReference type="ARBA" id="ARBA00022777"/>
    </source>
</evidence>
<keyword evidence="7 11" id="KW-0418">Kinase</keyword>
<dbReference type="PROSITE" id="PS01128">
    <property type="entry name" value="SHIKIMATE_KINASE"/>
    <property type="match status" value="1"/>
</dbReference>
<comment type="caution">
    <text evidence="12">The sequence shown here is derived from an EMBL/GenBank/DDBJ whole genome shotgun (WGS) entry which is preliminary data.</text>
</comment>
<protein>
    <recommendedName>
        <fullName evidence="3 11">Shikimate kinase</fullName>
        <shortName evidence="11">SK</shortName>
        <ecNumber evidence="3 11">2.7.1.71</ecNumber>
    </recommendedName>
</protein>
<evidence type="ECO:0000256" key="11">
    <source>
        <dbReference type="HAMAP-Rule" id="MF_00109"/>
    </source>
</evidence>
<keyword evidence="9 11" id="KW-0057">Aromatic amino acid biosynthesis</keyword>
<comment type="catalytic activity">
    <reaction evidence="10 11">
        <text>shikimate + ATP = 3-phosphoshikimate + ADP + H(+)</text>
        <dbReference type="Rhea" id="RHEA:13121"/>
        <dbReference type="ChEBI" id="CHEBI:15378"/>
        <dbReference type="ChEBI" id="CHEBI:30616"/>
        <dbReference type="ChEBI" id="CHEBI:36208"/>
        <dbReference type="ChEBI" id="CHEBI:145989"/>
        <dbReference type="ChEBI" id="CHEBI:456216"/>
        <dbReference type="EC" id="2.7.1.71"/>
    </reaction>
</comment>
<dbReference type="EC" id="2.7.1.71" evidence="3 11"/>
<comment type="pathway">
    <text evidence="1 11">Metabolic intermediate biosynthesis; chorismate biosynthesis; chorismate from D-erythrose 4-phosphate and phosphoenolpyruvate: step 5/7.</text>
</comment>
<dbReference type="EMBL" id="NSKE01000001">
    <property type="protein sequence ID" value="PAU95768.1"/>
    <property type="molecule type" value="Genomic_DNA"/>
</dbReference>
<dbReference type="PANTHER" id="PTHR21087:SF16">
    <property type="entry name" value="SHIKIMATE KINASE 1, CHLOROPLASTIC"/>
    <property type="match status" value="1"/>
</dbReference>
<dbReference type="GO" id="GO:0009073">
    <property type="term" value="P:aromatic amino acid family biosynthetic process"/>
    <property type="evidence" value="ECO:0007669"/>
    <property type="project" value="UniProtKB-KW"/>
</dbReference>
<dbReference type="PRINTS" id="PR01100">
    <property type="entry name" value="SHIKIMTKNASE"/>
</dbReference>
<dbReference type="HAMAP" id="MF_00109">
    <property type="entry name" value="Shikimate_kinase"/>
    <property type="match status" value="1"/>
</dbReference>
<dbReference type="SUPFAM" id="SSF52540">
    <property type="entry name" value="P-loop containing nucleoside triphosphate hydrolases"/>
    <property type="match status" value="1"/>
</dbReference>
<evidence type="ECO:0000256" key="2">
    <source>
        <dbReference type="ARBA" id="ARBA00006997"/>
    </source>
</evidence>
<dbReference type="Pfam" id="PF01202">
    <property type="entry name" value="SKI"/>
    <property type="match status" value="1"/>
</dbReference>
<sequence>MPELPERIFLCGFMGAGKSVIGRKLAKELECAFIDLDDKIEEQTGQTTPEIFEKSGESFFRAAERRALLKVIERFDGVVSLGGGSLQNQQVVDHLKINGMLVFIETPISVILDRISQDKNRPLLLDKQGNPKSKKQLRNELTALYEKRLPLYRQAVIQIENDGRKDVEDIVKILLKKIRNHVEDY</sequence>
<name>A0A2A2GEH6_9BACT</name>
<dbReference type="Gene3D" id="3.40.50.300">
    <property type="entry name" value="P-loop containing nucleotide triphosphate hydrolases"/>
    <property type="match status" value="1"/>
</dbReference>
<gene>
    <name evidence="11" type="primary">aroK</name>
    <name evidence="12" type="ORF">CK503_01530</name>
</gene>
<keyword evidence="11" id="KW-0460">Magnesium</keyword>
<dbReference type="PANTHER" id="PTHR21087">
    <property type="entry name" value="SHIKIMATE KINASE"/>
    <property type="match status" value="1"/>
</dbReference>
<reference evidence="12 13" key="1">
    <citation type="submission" date="2017-08" db="EMBL/GenBank/DDBJ databases">
        <title>Aliifodinibius alkalisoli sp. nov., isolated from saline alkaline soil.</title>
        <authorList>
            <person name="Liu D."/>
            <person name="Zhang G."/>
        </authorList>
    </citation>
    <scope>NUCLEOTIDE SEQUENCE [LARGE SCALE GENOMIC DNA]</scope>
    <source>
        <strain evidence="12 13">WN023</strain>
    </source>
</reference>
<evidence type="ECO:0000256" key="3">
    <source>
        <dbReference type="ARBA" id="ARBA00012154"/>
    </source>
</evidence>
<feature type="binding site" evidence="11">
    <location>
        <begin position="15"/>
        <end position="20"/>
    </location>
    <ligand>
        <name>ATP</name>
        <dbReference type="ChEBI" id="CHEBI:30616"/>
    </ligand>
</feature>
<evidence type="ECO:0000313" key="12">
    <source>
        <dbReference type="EMBL" id="PAU95768.1"/>
    </source>
</evidence>
<dbReference type="UniPathway" id="UPA00053">
    <property type="reaction ID" value="UER00088"/>
</dbReference>
<feature type="binding site" evidence="11">
    <location>
        <position position="148"/>
    </location>
    <ligand>
        <name>substrate</name>
    </ligand>
</feature>
<evidence type="ECO:0000256" key="4">
    <source>
        <dbReference type="ARBA" id="ARBA00022605"/>
    </source>
</evidence>
<feature type="binding site" evidence="11">
    <location>
        <position position="37"/>
    </location>
    <ligand>
        <name>substrate</name>
    </ligand>
</feature>
<evidence type="ECO:0000256" key="1">
    <source>
        <dbReference type="ARBA" id="ARBA00004842"/>
    </source>
</evidence>
<comment type="subunit">
    <text evidence="11">Monomer.</text>
</comment>
<accession>A0A2A2GEH6</accession>
<evidence type="ECO:0000256" key="8">
    <source>
        <dbReference type="ARBA" id="ARBA00022840"/>
    </source>
</evidence>
<feature type="binding site" evidence="11">
    <location>
        <position position="121"/>
    </location>
    <ligand>
        <name>ATP</name>
        <dbReference type="ChEBI" id="CHEBI:30616"/>
    </ligand>
</feature>
<organism evidence="12 13">
    <name type="scientific">Fodinibius salipaludis</name>
    <dbReference type="NCBI Taxonomy" id="2032627"/>
    <lineage>
        <taxon>Bacteria</taxon>
        <taxon>Pseudomonadati</taxon>
        <taxon>Balneolota</taxon>
        <taxon>Balneolia</taxon>
        <taxon>Balneolales</taxon>
        <taxon>Balneolaceae</taxon>
        <taxon>Fodinibius</taxon>
    </lineage>
</organism>
<dbReference type="InterPro" id="IPR027417">
    <property type="entry name" value="P-loop_NTPase"/>
</dbReference>
<comment type="function">
    <text evidence="11">Catalyzes the specific phosphorylation of the 3-hydroxyl group of shikimic acid using ATP as a cosubstrate.</text>
</comment>
<keyword evidence="13" id="KW-1185">Reference proteome</keyword>
<dbReference type="GO" id="GO:0000287">
    <property type="term" value="F:magnesium ion binding"/>
    <property type="evidence" value="ECO:0007669"/>
    <property type="project" value="UniProtKB-UniRule"/>
</dbReference>
<feature type="binding site" evidence="11">
    <location>
        <position position="19"/>
    </location>
    <ligand>
        <name>Mg(2+)</name>
        <dbReference type="ChEBI" id="CHEBI:18420"/>
    </ligand>
</feature>
<evidence type="ECO:0000256" key="9">
    <source>
        <dbReference type="ARBA" id="ARBA00023141"/>
    </source>
</evidence>
<dbReference type="GO" id="GO:0009423">
    <property type="term" value="P:chorismate biosynthetic process"/>
    <property type="evidence" value="ECO:0007669"/>
    <property type="project" value="UniProtKB-UniRule"/>
</dbReference>
<comment type="subcellular location">
    <subcellularLocation>
        <location evidence="11">Cytoplasm</location>
    </subcellularLocation>
</comment>
<evidence type="ECO:0000256" key="6">
    <source>
        <dbReference type="ARBA" id="ARBA00022741"/>
    </source>
</evidence>
<dbReference type="CDD" id="cd00464">
    <property type="entry name" value="SK"/>
    <property type="match status" value="1"/>
</dbReference>
<keyword evidence="8 11" id="KW-0067">ATP-binding</keyword>
<feature type="binding site" evidence="11">
    <location>
        <position position="61"/>
    </location>
    <ligand>
        <name>substrate</name>
    </ligand>
</feature>
<keyword evidence="4 11" id="KW-0028">Amino-acid biosynthesis</keyword>
<dbReference type="InterPro" id="IPR023000">
    <property type="entry name" value="Shikimate_kinase_CS"/>
</dbReference>
<keyword evidence="5 11" id="KW-0808">Transferase</keyword>
<proteinExistence type="inferred from homology"/>
<dbReference type="InterPro" id="IPR031322">
    <property type="entry name" value="Shikimate/glucono_kinase"/>
</dbReference>
<comment type="cofactor">
    <cofactor evidence="11">
        <name>Mg(2+)</name>
        <dbReference type="ChEBI" id="CHEBI:18420"/>
    </cofactor>
    <text evidence="11">Binds 1 Mg(2+) ion per subunit.</text>
</comment>
<dbReference type="Proteomes" id="UP000218831">
    <property type="component" value="Unassembled WGS sequence"/>
</dbReference>
<dbReference type="AlphaFoldDB" id="A0A2A2GEH6"/>
<dbReference type="GO" id="GO:0008652">
    <property type="term" value="P:amino acid biosynthetic process"/>
    <property type="evidence" value="ECO:0007669"/>
    <property type="project" value="UniProtKB-KW"/>
</dbReference>
<keyword evidence="6 11" id="KW-0547">Nucleotide-binding</keyword>
<evidence type="ECO:0000256" key="10">
    <source>
        <dbReference type="ARBA" id="ARBA00048567"/>
    </source>
</evidence>
<dbReference type="RefSeq" id="WP_095605013.1">
    <property type="nucleotide sequence ID" value="NZ_NSKE01000001.1"/>
</dbReference>
<dbReference type="OrthoDB" id="9800332at2"/>
<evidence type="ECO:0000256" key="5">
    <source>
        <dbReference type="ARBA" id="ARBA00022679"/>
    </source>
</evidence>
<comment type="similarity">
    <text evidence="2 11">Belongs to the shikimate kinase family.</text>
</comment>
<dbReference type="GO" id="GO:0005829">
    <property type="term" value="C:cytosol"/>
    <property type="evidence" value="ECO:0007669"/>
    <property type="project" value="TreeGrafter"/>
</dbReference>
<keyword evidence="11" id="KW-0479">Metal-binding</keyword>